<feature type="signal peptide" evidence="1">
    <location>
        <begin position="1"/>
        <end position="27"/>
    </location>
</feature>
<proteinExistence type="predicted"/>
<dbReference type="Gene3D" id="2.100.10.50">
    <property type="match status" value="1"/>
</dbReference>
<feature type="chain" id="PRO_5045627313" evidence="1">
    <location>
        <begin position="28"/>
        <end position="324"/>
    </location>
</feature>
<evidence type="ECO:0000313" key="2">
    <source>
        <dbReference type="EMBL" id="CAL8128942.1"/>
    </source>
</evidence>
<sequence length="324" mass="37239">MTKQQTQNKAFIVFVLLAILHLQSTLSSVDHSTYHVNKIGHYSWELLFDIDNRENSGTVTQQFEMTYYANCSYYNLKNEIKTTSLAISTGLKIGALFKIVSIGMKGQIDSRVRSMYEHLSEIRSEMKIERTKTETYEIGPYSRLKIYRLVFNGPGIDYLTSTVSTTPHHMKDVQIHYALKLVPFLHYIDVVYTSDSVGRPSNIIREVNGKNPDINGGYRGSYVWLIPIWTTRLEDAASGIQIVIQDKENENYKDLAQGARGAYRYIKIHTNYYATDVITEIGLYRTSQENDDPCNGGRWQFKTEDINSKRGGDYLYLVWNKSSI</sequence>
<dbReference type="EMBL" id="CAXLJM020000075">
    <property type="protein sequence ID" value="CAL8128942.1"/>
    <property type="molecule type" value="Genomic_DNA"/>
</dbReference>
<evidence type="ECO:0000313" key="3">
    <source>
        <dbReference type="Proteomes" id="UP001642540"/>
    </source>
</evidence>
<evidence type="ECO:0000256" key="1">
    <source>
        <dbReference type="SAM" id="SignalP"/>
    </source>
</evidence>
<comment type="caution">
    <text evidence="2">The sequence shown here is derived from an EMBL/GenBank/DDBJ whole genome shotgun (WGS) entry which is preliminary data.</text>
</comment>
<name>A0ABP1RIY0_9HEXA</name>
<keyword evidence="1" id="KW-0732">Signal</keyword>
<protein>
    <submittedName>
        <fullName evidence="2">Uncharacterized protein</fullName>
    </submittedName>
</protein>
<accession>A0ABP1RIY0</accession>
<organism evidence="2 3">
    <name type="scientific">Orchesella dallaii</name>
    <dbReference type="NCBI Taxonomy" id="48710"/>
    <lineage>
        <taxon>Eukaryota</taxon>
        <taxon>Metazoa</taxon>
        <taxon>Ecdysozoa</taxon>
        <taxon>Arthropoda</taxon>
        <taxon>Hexapoda</taxon>
        <taxon>Collembola</taxon>
        <taxon>Entomobryomorpha</taxon>
        <taxon>Entomobryoidea</taxon>
        <taxon>Orchesellidae</taxon>
        <taxon>Orchesellinae</taxon>
        <taxon>Orchesella</taxon>
    </lineage>
</organism>
<reference evidence="2 3" key="1">
    <citation type="submission" date="2024-08" db="EMBL/GenBank/DDBJ databases">
        <authorList>
            <person name="Cucini C."/>
            <person name="Frati F."/>
        </authorList>
    </citation>
    <scope>NUCLEOTIDE SEQUENCE [LARGE SCALE GENOMIC DNA]</scope>
</reference>
<gene>
    <name evidence="2" type="ORF">ODALV1_LOCUS22702</name>
</gene>
<dbReference type="Proteomes" id="UP001642540">
    <property type="component" value="Unassembled WGS sequence"/>
</dbReference>
<keyword evidence="3" id="KW-1185">Reference proteome</keyword>